<dbReference type="SUPFAM" id="SSF50985">
    <property type="entry name" value="RCC1/BLIP-II"/>
    <property type="match status" value="1"/>
</dbReference>
<dbReference type="PANTHER" id="PTHR45982">
    <property type="entry name" value="REGULATOR OF CHROMOSOME CONDENSATION"/>
    <property type="match status" value="1"/>
</dbReference>
<evidence type="ECO:0000259" key="3">
    <source>
        <dbReference type="Pfam" id="PF12937"/>
    </source>
</evidence>
<dbReference type="InterPro" id="IPR000408">
    <property type="entry name" value="Reg_chr_condens"/>
</dbReference>
<feature type="compositionally biased region" description="Gly residues" evidence="2">
    <location>
        <begin position="724"/>
        <end position="743"/>
    </location>
</feature>
<evidence type="ECO:0000256" key="1">
    <source>
        <dbReference type="PROSITE-ProRule" id="PRU00235"/>
    </source>
</evidence>
<proteinExistence type="predicted"/>
<sequence length="751" mass="81983">MSSNSDLYNPNMPPTLTDLPSEVILEQLLPLLPLKDVLRLSQVNHQLHSLTLDPSYWRHKTTSDFAFSPSSHPPFPSPDWWRRVYFGLLQPRAFVWGSSNNSRLGGAENNKGARKFGSFVDCPAEIWLNERESGGQKWTGSLKDSLVGLTHGVAGDAPSAIGGVGVVELHAGGWSFTARCSDGSVWVWGQLDGRTMSFRERNWENKYCTVPQPTRIPLPCRAEAISAGRSHLLILDSDNLVWELTAWGLAYHHTATELTSPAHYGTNRHPPHVIQLSTGWTHSAALTSGGTIYTWFPFSDPYKQALTPDVELNALNPRGVEDDADNDARGLRWGTVTGDVLYELPAVPLRPEYVTPSAEDSKSGAKDLGRLDAEWKEYDTTHTAETLEEGQKIIKIASGLEFILALKKNGEVWFTPVKDGVRPVWYFVPYFSSPAITHITAQFESITSYATATQQTQSSAVYHTRVPADTVPSPSFASEPTVLLHRPDFLPDLQNKGIIQVALGDYHYAALTNRGEMLTWGQGGTGQLGLGAEGRRGDGIIPKLVKFWEEEAGREDPGFVFSITAAGWHTGALLLGKNKPKRKVADESAAQSPIHRTVDTDSSSQPQRGFPDIAPYEQNPPVTGGNHTPQFRIGYPGRHMFRGVRGGHSQMSAPVQGRIDPSTTNELPARADQGETSASSGQPASIQHDTNSADHGGQLPMPQHHVSPRGVRAMPFFRVGFAGRGSLRGRGRGQPGPNDGNGIGYNPDGAQ</sequence>
<feature type="compositionally biased region" description="Polar residues" evidence="2">
    <location>
        <begin position="674"/>
        <end position="690"/>
    </location>
</feature>
<feature type="domain" description="F-box" evidence="3">
    <location>
        <begin position="17"/>
        <end position="60"/>
    </location>
</feature>
<dbReference type="OrthoDB" id="61110at2759"/>
<protein>
    <submittedName>
        <fullName evidence="4">SCF-associated factor 1</fullName>
    </submittedName>
</protein>
<comment type="caution">
    <text evidence="4">The sequence shown here is derived from an EMBL/GenBank/DDBJ whole genome shotgun (WGS) entry which is preliminary data.</text>
</comment>
<dbReference type="Gene3D" id="2.130.10.30">
    <property type="entry name" value="Regulator of chromosome condensation 1/beta-lactamase-inhibitor protein II"/>
    <property type="match status" value="2"/>
</dbReference>
<organism evidence="4 5">
    <name type="scientific">Cryptococcus neoformans Tu259-1</name>
    <dbReference type="NCBI Taxonomy" id="1230072"/>
    <lineage>
        <taxon>Eukaryota</taxon>
        <taxon>Fungi</taxon>
        <taxon>Dikarya</taxon>
        <taxon>Basidiomycota</taxon>
        <taxon>Agaricomycotina</taxon>
        <taxon>Tremellomycetes</taxon>
        <taxon>Tremellales</taxon>
        <taxon>Cryptococcaceae</taxon>
        <taxon>Cryptococcus</taxon>
        <taxon>Cryptococcus neoformans species complex</taxon>
    </lineage>
</organism>
<feature type="region of interest" description="Disordered" evidence="2">
    <location>
        <begin position="724"/>
        <end position="751"/>
    </location>
</feature>
<gene>
    <name evidence="4" type="ORF">C361_01261</name>
</gene>
<dbReference type="Pfam" id="PF12937">
    <property type="entry name" value="F-box-like"/>
    <property type="match status" value="1"/>
</dbReference>
<dbReference type="GO" id="GO:0005085">
    <property type="term" value="F:guanyl-nucleotide exchange factor activity"/>
    <property type="evidence" value="ECO:0007669"/>
    <property type="project" value="TreeGrafter"/>
</dbReference>
<feature type="region of interest" description="Disordered" evidence="2">
    <location>
        <begin position="584"/>
        <end position="708"/>
    </location>
</feature>
<name>A0A854QHX0_CRYNE</name>
<dbReference type="Gene3D" id="1.20.1280.50">
    <property type="match status" value="1"/>
</dbReference>
<dbReference type="InterPro" id="IPR001810">
    <property type="entry name" value="F-box_dom"/>
</dbReference>
<dbReference type="Proteomes" id="UP000199727">
    <property type="component" value="Unassembled WGS sequence"/>
</dbReference>
<dbReference type="Pfam" id="PF13540">
    <property type="entry name" value="RCC1_2"/>
    <property type="match status" value="1"/>
</dbReference>
<accession>A0A854QHX0</accession>
<dbReference type="InterPro" id="IPR051553">
    <property type="entry name" value="Ran_GTPase-activating"/>
</dbReference>
<dbReference type="InterPro" id="IPR009091">
    <property type="entry name" value="RCC1/BLIP-II"/>
</dbReference>
<dbReference type="InterPro" id="IPR036047">
    <property type="entry name" value="F-box-like_dom_sf"/>
</dbReference>
<dbReference type="AlphaFoldDB" id="A0A854QHX0"/>
<dbReference type="SUPFAM" id="SSF81383">
    <property type="entry name" value="F-box domain"/>
    <property type="match status" value="1"/>
</dbReference>
<dbReference type="PANTHER" id="PTHR45982:SF3">
    <property type="entry name" value="F-BOX PROTEIN POF9"/>
    <property type="match status" value="1"/>
</dbReference>
<feature type="repeat" description="RCC1" evidence="1">
    <location>
        <begin position="183"/>
        <end position="238"/>
    </location>
</feature>
<evidence type="ECO:0000313" key="4">
    <source>
        <dbReference type="EMBL" id="OXG26502.1"/>
    </source>
</evidence>
<dbReference type="EMBL" id="AMKT01000024">
    <property type="protein sequence ID" value="OXG26502.1"/>
    <property type="molecule type" value="Genomic_DNA"/>
</dbReference>
<dbReference type="GO" id="GO:0005737">
    <property type="term" value="C:cytoplasm"/>
    <property type="evidence" value="ECO:0007669"/>
    <property type="project" value="TreeGrafter"/>
</dbReference>
<feature type="repeat" description="RCC1" evidence="1">
    <location>
        <begin position="515"/>
        <end position="576"/>
    </location>
</feature>
<evidence type="ECO:0000313" key="5">
    <source>
        <dbReference type="Proteomes" id="UP000199727"/>
    </source>
</evidence>
<evidence type="ECO:0000256" key="2">
    <source>
        <dbReference type="SAM" id="MobiDB-lite"/>
    </source>
</evidence>
<reference evidence="4 5" key="1">
    <citation type="submission" date="2017-06" db="EMBL/GenBank/DDBJ databases">
        <title>Global population genomics of the pathogenic fungus Cryptococcus neoformans var. grubii.</title>
        <authorList>
            <person name="Cuomo C."/>
            <person name="Litvintseva A."/>
            <person name="Chen Y."/>
            <person name="Young S."/>
            <person name="Zeng Q."/>
            <person name="Chapman S."/>
            <person name="Gujja S."/>
            <person name="Saif S."/>
            <person name="Birren B."/>
        </authorList>
    </citation>
    <scope>NUCLEOTIDE SEQUENCE [LARGE SCALE GENOMIC DNA]</scope>
    <source>
        <strain evidence="4 5">Tu259-1</strain>
    </source>
</reference>
<dbReference type="PROSITE" id="PS50012">
    <property type="entry name" value="RCC1_3"/>
    <property type="match status" value="2"/>
</dbReference>